<keyword evidence="2" id="KW-1185">Reference proteome</keyword>
<dbReference type="EMBL" id="JBHRXN010000010">
    <property type="protein sequence ID" value="MFC3531379.1"/>
    <property type="molecule type" value="Genomic_DNA"/>
</dbReference>
<gene>
    <name evidence="1" type="ORF">ACFOLG_04210</name>
</gene>
<organism evidence="1 2">
    <name type="scientific">Vogesella facilis</name>
    <dbReference type="NCBI Taxonomy" id="1655232"/>
    <lineage>
        <taxon>Bacteria</taxon>
        <taxon>Pseudomonadati</taxon>
        <taxon>Pseudomonadota</taxon>
        <taxon>Betaproteobacteria</taxon>
        <taxon>Neisseriales</taxon>
        <taxon>Chromobacteriaceae</taxon>
        <taxon>Vogesella</taxon>
    </lineage>
</organism>
<proteinExistence type="predicted"/>
<dbReference type="RefSeq" id="WP_386088731.1">
    <property type="nucleotide sequence ID" value="NZ_JBHRXN010000010.1"/>
</dbReference>
<evidence type="ECO:0000313" key="1">
    <source>
        <dbReference type="EMBL" id="MFC3531379.1"/>
    </source>
</evidence>
<evidence type="ECO:0000313" key="2">
    <source>
        <dbReference type="Proteomes" id="UP001595741"/>
    </source>
</evidence>
<dbReference type="Proteomes" id="UP001595741">
    <property type="component" value="Unassembled WGS sequence"/>
</dbReference>
<accession>A0ABV7RAV3</accession>
<reference evidence="2" key="1">
    <citation type="journal article" date="2019" name="Int. J. Syst. Evol. Microbiol.">
        <title>The Global Catalogue of Microorganisms (GCM) 10K type strain sequencing project: providing services to taxonomists for standard genome sequencing and annotation.</title>
        <authorList>
            <consortium name="The Broad Institute Genomics Platform"/>
            <consortium name="The Broad Institute Genome Sequencing Center for Infectious Disease"/>
            <person name="Wu L."/>
            <person name="Ma J."/>
        </authorList>
    </citation>
    <scope>NUCLEOTIDE SEQUENCE [LARGE SCALE GENOMIC DNA]</scope>
    <source>
        <strain evidence="2">KCTC 42742</strain>
    </source>
</reference>
<name>A0ABV7RAV3_9NEIS</name>
<sequence>MTVIHIFCRLYLYLQYKYGKKENSRMTATAAVQKTVLHSPGGTLHAQHVDNCVLQKKRKTIHNCCTSHPCVATQLAGGSNILKTKLKNGLSTDSGSLHLSSSF</sequence>
<comment type="caution">
    <text evidence="1">The sequence shown here is derived from an EMBL/GenBank/DDBJ whole genome shotgun (WGS) entry which is preliminary data.</text>
</comment>
<protein>
    <submittedName>
        <fullName evidence="1">Uncharacterized protein</fullName>
    </submittedName>
</protein>